<evidence type="ECO:0000313" key="4">
    <source>
        <dbReference type="EMBL" id="OAJ66045.1"/>
    </source>
</evidence>
<evidence type="ECO:0000313" key="5">
    <source>
        <dbReference type="Proteomes" id="UP000077786"/>
    </source>
</evidence>
<reference evidence="4 5" key="1">
    <citation type="submission" date="2016-03" db="EMBL/GenBank/DDBJ databases">
        <title>Draft genome sequence of Gluconobacter cerinus strain CECT 9110.</title>
        <authorList>
            <person name="Sainz F."/>
            <person name="Mas A."/>
            <person name="Torija M.J."/>
        </authorList>
    </citation>
    <scope>NUCLEOTIDE SEQUENCE [LARGE SCALE GENOMIC DNA]</scope>
    <source>
        <strain evidence="4 5">CECT 9110</strain>
    </source>
</reference>
<evidence type="ECO:0000256" key="1">
    <source>
        <dbReference type="ARBA" id="ARBA00022801"/>
    </source>
</evidence>
<keyword evidence="2" id="KW-0326">Glycosidase</keyword>
<dbReference type="OrthoDB" id="9797882at2"/>
<dbReference type="PROSITE" id="PS51318">
    <property type="entry name" value="TAT"/>
    <property type="match status" value="1"/>
</dbReference>
<dbReference type="PANTHER" id="PTHR12304">
    <property type="entry name" value="INOSINE-URIDINE PREFERRING NUCLEOSIDE HYDROLASE"/>
    <property type="match status" value="1"/>
</dbReference>
<dbReference type="InterPro" id="IPR036452">
    <property type="entry name" value="Ribo_hydro-like"/>
</dbReference>
<proteinExistence type="predicted"/>
<dbReference type="Proteomes" id="UP000077786">
    <property type="component" value="Unassembled WGS sequence"/>
</dbReference>
<dbReference type="PATRIC" id="fig|38307.3.peg.3449"/>
<keyword evidence="1 4" id="KW-0378">Hydrolase</keyword>
<dbReference type="GO" id="GO:0006152">
    <property type="term" value="P:purine nucleoside catabolic process"/>
    <property type="evidence" value="ECO:0007669"/>
    <property type="project" value="TreeGrafter"/>
</dbReference>
<dbReference type="InterPro" id="IPR023186">
    <property type="entry name" value="IUNH"/>
</dbReference>
<sequence length="347" mass="37332">MRLSRRSLLAQSAGFASLSLLPNMTRAAPAQRKVIFDTDPGIDDAMALLLLHGTPNIELMGITTAAGNGLIDTTTRNALYLAERFRIDIPVSKGQGASLDGVTSYPPVTIHGRNALGDIPLSAVHKKLDPRPAHDLIIDLVRANPHEITLVATGHMTNLALALRKAPDIASLVKDVVLMGGAFGHHDARGNVTPAAEANFHGDPRAADEICAAPWPVTIVGLDVTTQTLMTDAYFENLRQHGGQSGRFLWDITRVYMTFHRGLGLDGIYVNDASAAAYVIAPELFKTRKGAVRVSTEGVTLGESVQKADGRVYPPGDWDNRPSVQICTEVDAEGVRSLFRKAVFQMA</sequence>
<dbReference type="AlphaFoldDB" id="A0A1B6VFP3"/>
<protein>
    <submittedName>
        <fullName evidence="4">Nucleoside hydrolase</fullName>
    </submittedName>
</protein>
<comment type="caution">
    <text evidence="4">The sequence shown here is derived from an EMBL/GenBank/DDBJ whole genome shotgun (WGS) entry which is preliminary data.</text>
</comment>
<accession>A0A1B6VFP3</accession>
<feature type="domain" description="Inosine/uridine-preferring nucleoside hydrolase" evidence="3">
    <location>
        <begin position="34"/>
        <end position="335"/>
    </location>
</feature>
<dbReference type="CDD" id="cd02650">
    <property type="entry name" value="nuc_hydro_CaPnhB"/>
    <property type="match status" value="1"/>
</dbReference>
<dbReference type="GO" id="GO:0008477">
    <property type="term" value="F:purine nucleosidase activity"/>
    <property type="evidence" value="ECO:0007669"/>
    <property type="project" value="TreeGrafter"/>
</dbReference>
<dbReference type="Pfam" id="PF01156">
    <property type="entry name" value="IU_nuc_hydro"/>
    <property type="match status" value="1"/>
</dbReference>
<dbReference type="SUPFAM" id="SSF53590">
    <property type="entry name" value="Nucleoside hydrolase"/>
    <property type="match status" value="1"/>
</dbReference>
<name>A0A1B6VFP3_9PROT</name>
<dbReference type="PANTHER" id="PTHR12304:SF4">
    <property type="entry name" value="URIDINE NUCLEOSIDASE"/>
    <property type="match status" value="1"/>
</dbReference>
<evidence type="ECO:0000256" key="2">
    <source>
        <dbReference type="ARBA" id="ARBA00023295"/>
    </source>
</evidence>
<evidence type="ECO:0000259" key="3">
    <source>
        <dbReference type="Pfam" id="PF01156"/>
    </source>
</evidence>
<dbReference type="Gene3D" id="3.90.245.10">
    <property type="entry name" value="Ribonucleoside hydrolase-like"/>
    <property type="match status" value="1"/>
</dbReference>
<dbReference type="InterPro" id="IPR001910">
    <property type="entry name" value="Inosine/uridine_hydrolase_dom"/>
</dbReference>
<dbReference type="RefSeq" id="WP_064275632.1">
    <property type="nucleotide sequence ID" value="NZ_LUTU01000023.1"/>
</dbReference>
<dbReference type="EMBL" id="LUTU01000023">
    <property type="protein sequence ID" value="OAJ66045.1"/>
    <property type="molecule type" value="Genomic_DNA"/>
</dbReference>
<organism evidence="4 5">
    <name type="scientific">Gluconobacter cerinus</name>
    <dbReference type="NCBI Taxonomy" id="38307"/>
    <lineage>
        <taxon>Bacteria</taxon>
        <taxon>Pseudomonadati</taxon>
        <taxon>Pseudomonadota</taxon>
        <taxon>Alphaproteobacteria</taxon>
        <taxon>Acetobacterales</taxon>
        <taxon>Acetobacteraceae</taxon>
        <taxon>Gluconobacter</taxon>
    </lineage>
</organism>
<dbReference type="GO" id="GO:0005829">
    <property type="term" value="C:cytosol"/>
    <property type="evidence" value="ECO:0007669"/>
    <property type="project" value="TreeGrafter"/>
</dbReference>
<gene>
    <name evidence="4" type="ORF">A0123_03293</name>
</gene>
<dbReference type="InterPro" id="IPR006311">
    <property type="entry name" value="TAT_signal"/>
</dbReference>